<dbReference type="RefSeq" id="XP_033457095.1">
    <property type="nucleotide sequence ID" value="XM_033603350.1"/>
</dbReference>
<organism evidence="3">
    <name type="scientific">Dissoconium aciculare CBS 342.82</name>
    <dbReference type="NCBI Taxonomy" id="1314786"/>
    <lineage>
        <taxon>Eukaryota</taxon>
        <taxon>Fungi</taxon>
        <taxon>Dikarya</taxon>
        <taxon>Ascomycota</taxon>
        <taxon>Pezizomycotina</taxon>
        <taxon>Dothideomycetes</taxon>
        <taxon>Dothideomycetidae</taxon>
        <taxon>Mycosphaerellales</taxon>
        <taxon>Dissoconiaceae</taxon>
        <taxon>Dissoconium</taxon>
    </lineage>
</organism>
<proteinExistence type="predicted"/>
<dbReference type="PANTHER" id="PTHR33606:SF3">
    <property type="entry name" value="PROTEIN YCII"/>
    <property type="match status" value="1"/>
</dbReference>
<dbReference type="GeneID" id="54361150"/>
<gene>
    <name evidence="3" type="ORF">K489DRAFT_372612</name>
</gene>
<accession>A0A6J3LXP1</accession>
<dbReference type="PANTHER" id="PTHR33606">
    <property type="entry name" value="PROTEIN YCII"/>
    <property type="match status" value="1"/>
</dbReference>
<name>A0A6J3LXP1_9PEZI</name>
<reference evidence="3" key="3">
    <citation type="submission" date="2025-08" db="UniProtKB">
        <authorList>
            <consortium name="RefSeq"/>
        </authorList>
    </citation>
    <scope>IDENTIFICATION</scope>
    <source>
        <strain evidence="3">CBS 342.82</strain>
    </source>
</reference>
<dbReference type="InterPro" id="IPR051807">
    <property type="entry name" value="Sec-metab_biosynth-assoc"/>
</dbReference>
<feature type="domain" description="YCII-related" evidence="1">
    <location>
        <begin position="6"/>
        <end position="95"/>
    </location>
</feature>
<dbReference type="OrthoDB" id="5519740at2759"/>
<dbReference type="Gene3D" id="3.30.70.1060">
    <property type="entry name" value="Dimeric alpha+beta barrel"/>
    <property type="match status" value="1"/>
</dbReference>
<evidence type="ECO:0000313" key="3">
    <source>
        <dbReference type="RefSeq" id="XP_033457095.1"/>
    </source>
</evidence>
<dbReference type="AlphaFoldDB" id="A0A6J3LXP1"/>
<evidence type="ECO:0000259" key="1">
    <source>
        <dbReference type="Pfam" id="PF03795"/>
    </source>
</evidence>
<dbReference type="InterPro" id="IPR011008">
    <property type="entry name" value="Dimeric_a/b-barrel"/>
</dbReference>
<protein>
    <recommendedName>
        <fullName evidence="1">YCII-related domain-containing protein</fullName>
    </recommendedName>
</protein>
<dbReference type="InterPro" id="IPR005545">
    <property type="entry name" value="YCII"/>
</dbReference>
<evidence type="ECO:0000313" key="2">
    <source>
        <dbReference type="Proteomes" id="UP000504637"/>
    </source>
</evidence>
<dbReference type="SUPFAM" id="SSF54909">
    <property type="entry name" value="Dimeric alpha+beta barrel"/>
    <property type="match status" value="1"/>
</dbReference>
<sequence>MGKQEWMVILPDKPGALDARMKVRSEHLNNIKPHVESGLVVLGGASLDEPLREGQSPKINGSVMMAEADTVDEVWQWVRNDIYYTTGVWDIEKVRAMCGNHLDEKLMNNTNRSRSSLSRAP</sequence>
<reference evidence="3" key="1">
    <citation type="submission" date="2020-01" db="EMBL/GenBank/DDBJ databases">
        <authorList>
            <consortium name="DOE Joint Genome Institute"/>
            <person name="Haridas S."/>
            <person name="Albert R."/>
            <person name="Binder M."/>
            <person name="Bloem J."/>
            <person name="Labutti K."/>
            <person name="Salamov A."/>
            <person name="Andreopoulos B."/>
            <person name="Baker S.E."/>
            <person name="Barry K."/>
            <person name="Bills G."/>
            <person name="Bluhm B.H."/>
            <person name="Cannon C."/>
            <person name="Castanera R."/>
            <person name="Culley D.E."/>
            <person name="Daum C."/>
            <person name="Ezra D."/>
            <person name="Gonzalez J.B."/>
            <person name="Henrissat B."/>
            <person name="Kuo A."/>
            <person name="Liang C."/>
            <person name="Lipzen A."/>
            <person name="Lutzoni F."/>
            <person name="Magnuson J."/>
            <person name="Mondo S."/>
            <person name="Nolan M."/>
            <person name="Ohm R."/>
            <person name="Pangilinan J."/>
            <person name="Park H.-J."/>
            <person name="Ramirez L."/>
            <person name="Alfaro M."/>
            <person name="Sun H."/>
            <person name="Tritt A."/>
            <person name="Yoshinaga Y."/>
            <person name="Zwiers L.-H."/>
            <person name="Turgeon B.G."/>
            <person name="Goodwin S.B."/>
            <person name="Spatafora J.W."/>
            <person name="Crous P.W."/>
            <person name="Grigoriev I.V."/>
        </authorList>
    </citation>
    <scope>NUCLEOTIDE SEQUENCE</scope>
    <source>
        <strain evidence="3">CBS 342.82</strain>
    </source>
</reference>
<dbReference type="Pfam" id="PF03795">
    <property type="entry name" value="YCII"/>
    <property type="match status" value="1"/>
</dbReference>
<dbReference type="Proteomes" id="UP000504637">
    <property type="component" value="Unplaced"/>
</dbReference>
<keyword evidence="2" id="KW-1185">Reference proteome</keyword>
<reference evidence="3" key="2">
    <citation type="submission" date="2020-04" db="EMBL/GenBank/DDBJ databases">
        <authorList>
            <consortium name="NCBI Genome Project"/>
        </authorList>
    </citation>
    <scope>NUCLEOTIDE SEQUENCE</scope>
    <source>
        <strain evidence="3">CBS 342.82</strain>
    </source>
</reference>